<keyword evidence="1" id="KW-1133">Transmembrane helix</keyword>
<comment type="caution">
    <text evidence="2">The sequence shown here is derived from an EMBL/GenBank/DDBJ whole genome shotgun (WGS) entry which is preliminary data.</text>
</comment>
<name>A0A0F9EK86_9ZZZZ</name>
<accession>A0A0F9EK86</accession>
<keyword evidence="1" id="KW-0472">Membrane</keyword>
<dbReference type="EMBL" id="LAZR01027117">
    <property type="protein sequence ID" value="KKL66706.1"/>
    <property type="molecule type" value="Genomic_DNA"/>
</dbReference>
<reference evidence="2" key="1">
    <citation type="journal article" date="2015" name="Nature">
        <title>Complex archaea that bridge the gap between prokaryotes and eukaryotes.</title>
        <authorList>
            <person name="Spang A."/>
            <person name="Saw J.H."/>
            <person name="Jorgensen S.L."/>
            <person name="Zaremba-Niedzwiedzka K."/>
            <person name="Martijn J."/>
            <person name="Lind A.E."/>
            <person name="van Eijk R."/>
            <person name="Schleper C."/>
            <person name="Guy L."/>
            <person name="Ettema T.J."/>
        </authorList>
    </citation>
    <scope>NUCLEOTIDE SEQUENCE</scope>
</reference>
<proteinExistence type="predicted"/>
<organism evidence="2">
    <name type="scientific">marine sediment metagenome</name>
    <dbReference type="NCBI Taxonomy" id="412755"/>
    <lineage>
        <taxon>unclassified sequences</taxon>
        <taxon>metagenomes</taxon>
        <taxon>ecological metagenomes</taxon>
    </lineage>
</organism>
<protein>
    <submittedName>
        <fullName evidence="2">Uncharacterized protein</fullName>
    </submittedName>
</protein>
<sequence>VDTAGEGYLYAPYGLDGIVSTIALASNNQVRVFQFVLPYRVLVANLAFNIAVASASGLCGLGIYDKDKNKLFALEGVDTTVTGVKTGAVAPSVTLDPGIYYVVWTADNTTVLFSAGPTASTSGGILNAITAKTGNAANTSSSGVLPATLGTVTGAILASAILMIEP</sequence>
<feature type="transmembrane region" description="Helical" evidence="1">
    <location>
        <begin position="42"/>
        <end position="64"/>
    </location>
</feature>
<dbReference type="AlphaFoldDB" id="A0A0F9EK86"/>
<feature type="transmembrane region" description="Helical" evidence="1">
    <location>
        <begin position="144"/>
        <end position="164"/>
    </location>
</feature>
<gene>
    <name evidence="2" type="ORF">LCGC14_2142280</name>
</gene>
<evidence type="ECO:0000313" key="2">
    <source>
        <dbReference type="EMBL" id="KKL66706.1"/>
    </source>
</evidence>
<evidence type="ECO:0000256" key="1">
    <source>
        <dbReference type="SAM" id="Phobius"/>
    </source>
</evidence>
<keyword evidence="1" id="KW-0812">Transmembrane</keyword>
<feature type="non-terminal residue" evidence="2">
    <location>
        <position position="1"/>
    </location>
</feature>